<organism evidence="2 3">
    <name type="scientific">Floridaenema evergladense BLCC-F167</name>
    <dbReference type="NCBI Taxonomy" id="3153639"/>
    <lineage>
        <taxon>Bacteria</taxon>
        <taxon>Bacillati</taxon>
        <taxon>Cyanobacteriota</taxon>
        <taxon>Cyanophyceae</taxon>
        <taxon>Oscillatoriophycideae</taxon>
        <taxon>Aerosakkonematales</taxon>
        <taxon>Aerosakkonemataceae</taxon>
        <taxon>Floridanema</taxon>
        <taxon>Floridanema evergladense</taxon>
    </lineage>
</organism>
<feature type="compositionally biased region" description="Polar residues" evidence="1">
    <location>
        <begin position="13"/>
        <end position="23"/>
    </location>
</feature>
<evidence type="ECO:0000313" key="2">
    <source>
        <dbReference type="EMBL" id="MFB2836028.1"/>
    </source>
</evidence>
<feature type="compositionally biased region" description="Basic and acidic residues" evidence="1">
    <location>
        <begin position="31"/>
        <end position="45"/>
    </location>
</feature>
<proteinExistence type="predicted"/>
<feature type="region of interest" description="Disordered" evidence="1">
    <location>
        <begin position="1"/>
        <end position="45"/>
    </location>
</feature>
<reference evidence="2 3" key="1">
    <citation type="submission" date="2024-09" db="EMBL/GenBank/DDBJ databases">
        <title>Floridaenema gen nov. (Aerosakkonemataceae, Aerosakkonematales ord. nov., Cyanobacteria) from benthic tropical and subtropical fresh waters, with the description of four new species.</title>
        <authorList>
            <person name="Moretto J.A."/>
            <person name="Berthold D.E."/>
            <person name="Lefler F.W."/>
            <person name="Huang I.-S."/>
            <person name="Laughinghouse H. IV."/>
        </authorList>
    </citation>
    <scope>NUCLEOTIDE SEQUENCE [LARGE SCALE GENOMIC DNA]</scope>
    <source>
        <strain evidence="2 3">BLCC-F167</strain>
    </source>
</reference>
<sequence>MSSRSRGDRENHSTTLPIPQSPLQVAMLDADQDRDAGNEHQKFSV</sequence>
<protein>
    <submittedName>
        <fullName evidence="2">Uncharacterized protein</fullName>
    </submittedName>
</protein>
<feature type="compositionally biased region" description="Basic and acidic residues" evidence="1">
    <location>
        <begin position="1"/>
        <end position="12"/>
    </location>
</feature>
<keyword evidence="3" id="KW-1185">Reference proteome</keyword>
<evidence type="ECO:0000256" key="1">
    <source>
        <dbReference type="SAM" id="MobiDB-lite"/>
    </source>
</evidence>
<evidence type="ECO:0000313" key="3">
    <source>
        <dbReference type="Proteomes" id="UP001576780"/>
    </source>
</evidence>
<comment type="caution">
    <text evidence="2">The sequence shown here is derived from an EMBL/GenBank/DDBJ whole genome shotgun (WGS) entry which is preliminary data.</text>
</comment>
<dbReference type="EMBL" id="JBHFNT010000137">
    <property type="protein sequence ID" value="MFB2836028.1"/>
    <property type="molecule type" value="Genomic_DNA"/>
</dbReference>
<gene>
    <name evidence="2" type="ORF">ACE1CA_15965</name>
</gene>
<dbReference type="Proteomes" id="UP001576780">
    <property type="component" value="Unassembled WGS sequence"/>
</dbReference>
<accession>A0ABV4WMZ4</accession>
<name>A0ABV4WMZ4_9CYAN</name>